<gene>
    <name evidence="1" type="ORF">E7215_10135</name>
</gene>
<reference evidence="1" key="1">
    <citation type="submission" date="2019-04" db="EMBL/GenBank/DDBJ databases">
        <title>Evolution of Biomass-Degrading Anaerobic Consortia Revealed by Metagenomics.</title>
        <authorList>
            <person name="Peng X."/>
        </authorList>
    </citation>
    <scope>NUCLEOTIDE SEQUENCE</scope>
    <source>
        <strain evidence="1">SIG254</strain>
    </source>
</reference>
<proteinExistence type="predicted"/>
<accession>A0A927W910</accession>
<dbReference type="Proteomes" id="UP000768462">
    <property type="component" value="Unassembled WGS sequence"/>
</dbReference>
<sequence length="177" mass="20641">MSKEKLIEFVTPYYKNKDIMHNLSHIERVLKYVEKLVKSTDYKVDMDILIYGAYFHGFIYNSEKNIIQWLQSQNMSRSMIKKIINASRESQKDEEAITIEGKILHDAHMIEGGKTYLIVKSLITGSVRGQTLEETIKYIEDNVLGKGTCYLPKAKMIYREQQEFAKAFIYDLKVGLK</sequence>
<dbReference type="EMBL" id="SVCM01000114">
    <property type="protein sequence ID" value="MBE6060514.1"/>
    <property type="molecule type" value="Genomic_DNA"/>
</dbReference>
<organism evidence="1 2">
    <name type="scientific">Clostridium sulfidigenes</name>
    <dbReference type="NCBI Taxonomy" id="318464"/>
    <lineage>
        <taxon>Bacteria</taxon>
        <taxon>Bacillati</taxon>
        <taxon>Bacillota</taxon>
        <taxon>Clostridia</taxon>
        <taxon>Eubacteriales</taxon>
        <taxon>Clostridiaceae</taxon>
        <taxon>Clostridium</taxon>
    </lineage>
</organism>
<name>A0A927W910_9CLOT</name>
<evidence type="ECO:0000313" key="1">
    <source>
        <dbReference type="EMBL" id="MBE6060514.1"/>
    </source>
</evidence>
<dbReference type="AlphaFoldDB" id="A0A927W910"/>
<comment type="caution">
    <text evidence="1">The sequence shown here is derived from an EMBL/GenBank/DDBJ whole genome shotgun (WGS) entry which is preliminary data.</text>
</comment>
<evidence type="ECO:0008006" key="3">
    <source>
        <dbReference type="Google" id="ProtNLM"/>
    </source>
</evidence>
<protein>
    <recommendedName>
        <fullName evidence="3">HD domain-containing protein</fullName>
    </recommendedName>
</protein>
<dbReference type="Gene3D" id="1.10.3210.10">
    <property type="entry name" value="Hypothetical protein af1432"/>
    <property type="match status" value="1"/>
</dbReference>
<dbReference type="SUPFAM" id="SSF109604">
    <property type="entry name" value="HD-domain/PDEase-like"/>
    <property type="match status" value="1"/>
</dbReference>
<evidence type="ECO:0000313" key="2">
    <source>
        <dbReference type="Proteomes" id="UP000768462"/>
    </source>
</evidence>